<organism evidence="1">
    <name type="scientific">mine drainage metagenome</name>
    <dbReference type="NCBI Taxonomy" id="410659"/>
    <lineage>
        <taxon>unclassified sequences</taxon>
        <taxon>metagenomes</taxon>
        <taxon>ecological metagenomes</taxon>
    </lineage>
</organism>
<dbReference type="EMBL" id="CABR01000151">
    <property type="protein sequence ID" value="CBI11590.1"/>
    <property type="molecule type" value="Genomic_DNA"/>
</dbReference>
<accession>E6QWG7</accession>
<name>E6QWG7_9ZZZZ</name>
<reference evidence="1" key="1">
    <citation type="submission" date="2009-10" db="EMBL/GenBank/DDBJ databases">
        <title>Diversity of trophic interactions inside an arsenic-rich microbial ecosystem.</title>
        <authorList>
            <person name="Bertin P.N."/>
            <person name="Heinrich-Salmeron A."/>
            <person name="Pelletier E."/>
            <person name="Goulhen-Chollet F."/>
            <person name="Arsene-Ploetze F."/>
            <person name="Gallien S."/>
            <person name="Calteau A."/>
            <person name="Vallenet D."/>
            <person name="Casiot C."/>
            <person name="Chane-Woon-Ming B."/>
            <person name="Giloteaux L."/>
            <person name="Barakat M."/>
            <person name="Bonnefoy V."/>
            <person name="Bruneel O."/>
            <person name="Chandler M."/>
            <person name="Cleiss J."/>
            <person name="Duran R."/>
            <person name="Elbaz-Poulichet F."/>
            <person name="Fonknechten N."/>
            <person name="Lauga B."/>
            <person name="Mornico D."/>
            <person name="Ortet P."/>
            <person name="Schaeffer C."/>
            <person name="Siguier P."/>
            <person name="Alexander Thil Smith A."/>
            <person name="Van Dorsselaer A."/>
            <person name="Weissenbach J."/>
            <person name="Medigue C."/>
            <person name="Le Paslier D."/>
        </authorList>
    </citation>
    <scope>NUCLEOTIDE SEQUENCE</scope>
</reference>
<dbReference type="AlphaFoldDB" id="E6QWG7"/>
<comment type="caution">
    <text evidence="1">The sequence shown here is derived from an EMBL/GenBank/DDBJ whole genome shotgun (WGS) entry which is preliminary data.</text>
</comment>
<gene>
    <name evidence="1" type="ORF">CARN7_2423</name>
</gene>
<evidence type="ECO:0000313" key="1">
    <source>
        <dbReference type="EMBL" id="CBI11590.1"/>
    </source>
</evidence>
<proteinExistence type="predicted"/>
<sequence>MRWRALLMAGPESGSAYRVAGPAYNLRMIPSAAIFAKWRLTVGRLASMPLVMASGEHSA</sequence>
<protein>
    <submittedName>
        <fullName evidence="1">Uncharacterized protein</fullName>
    </submittedName>
</protein>